<keyword evidence="3" id="KW-1185">Reference proteome</keyword>
<sequence>MALATARAYMMGAVVRVIVAIVVVAVAPAAGPAHMTGVVGRVIAAVVAPVAALAAMTDVAGRATGVIVAVLVVPAAVLAMTVADRSMAAAGCGDVGTAMTGLVRACGRCRIGGVIAAFMRRRPDITGSSTETSFC</sequence>
<name>A0A370FYJ5_GLULI</name>
<keyword evidence="1" id="KW-1133">Transmembrane helix</keyword>
<organism evidence="2 3">
    <name type="scientific">Gluconacetobacter liquefaciens</name>
    <name type="common">Acetobacter liquefaciens</name>
    <dbReference type="NCBI Taxonomy" id="89584"/>
    <lineage>
        <taxon>Bacteria</taxon>
        <taxon>Pseudomonadati</taxon>
        <taxon>Pseudomonadota</taxon>
        <taxon>Alphaproteobacteria</taxon>
        <taxon>Acetobacterales</taxon>
        <taxon>Acetobacteraceae</taxon>
        <taxon>Gluconacetobacter</taxon>
    </lineage>
</organism>
<protein>
    <submittedName>
        <fullName evidence="2">Uncharacterized protein</fullName>
    </submittedName>
</protein>
<evidence type="ECO:0000313" key="2">
    <source>
        <dbReference type="EMBL" id="RDI36558.1"/>
    </source>
</evidence>
<evidence type="ECO:0000256" key="1">
    <source>
        <dbReference type="SAM" id="Phobius"/>
    </source>
</evidence>
<keyword evidence="1" id="KW-0812">Transmembrane</keyword>
<feature type="transmembrane region" description="Helical" evidence="1">
    <location>
        <begin position="6"/>
        <end position="26"/>
    </location>
</feature>
<accession>A0A370FYJ5</accession>
<dbReference type="EMBL" id="QQAW01000009">
    <property type="protein sequence ID" value="RDI36558.1"/>
    <property type="molecule type" value="Genomic_DNA"/>
</dbReference>
<proteinExistence type="predicted"/>
<evidence type="ECO:0000313" key="3">
    <source>
        <dbReference type="Proteomes" id="UP000254958"/>
    </source>
</evidence>
<dbReference type="AlphaFoldDB" id="A0A370FYJ5"/>
<reference evidence="2 3" key="1">
    <citation type="submission" date="2018-07" db="EMBL/GenBank/DDBJ databases">
        <title>Genomic Encyclopedia of Type Strains, Phase IV (KMG-IV): sequencing the most valuable type-strain genomes for metagenomic binning, comparative biology and taxonomic classification.</title>
        <authorList>
            <person name="Goeker M."/>
        </authorList>
    </citation>
    <scope>NUCLEOTIDE SEQUENCE [LARGE SCALE GENOMIC DNA]</scope>
    <source>
        <strain evidence="2 3">DSM 5603</strain>
    </source>
</reference>
<gene>
    <name evidence="2" type="ORF">C7453_10976</name>
</gene>
<dbReference type="Proteomes" id="UP000254958">
    <property type="component" value="Unassembled WGS sequence"/>
</dbReference>
<comment type="caution">
    <text evidence="2">The sequence shown here is derived from an EMBL/GenBank/DDBJ whole genome shotgun (WGS) entry which is preliminary data.</text>
</comment>
<feature type="transmembrane region" description="Helical" evidence="1">
    <location>
        <begin position="63"/>
        <end position="83"/>
    </location>
</feature>
<feature type="transmembrane region" description="Helical" evidence="1">
    <location>
        <begin position="38"/>
        <end position="57"/>
    </location>
</feature>
<keyword evidence="1" id="KW-0472">Membrane</keyword>